<dbReference type="OrthoDB" id="498085at2759"/>
<accession>A0A835XFH6</accession>
<comment type="caution">
    <text evidence="1">The sequence shown here is derived from an EMBL/GenBank/DDBJ whole genome shotgun (WGS) entry which is preliminary data.</text>
</comment>
<sequence>MDALDGWLDVTKLVTGGGGAKTPYDEFASAIGRDCYVDLAGWHLYLRDMAAGAPGNSTFKMSQALAAQLGPQLKKGLRESDVEAVLKKVPVKLGAGKLKTSLYDVMPSMCVGDLARLCEEFSRR</sequence>
<dbReference type="Pfam" id="PF11378">
    <property type="entry name" value="DUF3181"/>
    <property type="match status" value="1"/>
</dbReference>
<name>A0A835XFH6_9CHLO</name>
<organism evidence="1 2">
    <name type="scientific">Edaphochlamys debaryana</name>
    <dbReference type="NCBI Taxonomy" id="47281"/>
    <lineage>
        <taxon>Eukaryota</taxon>
        <taxon>Viridiplantae</taxon>
        <taxon>Chlorophyta</taxon>
        <taxon>core chlorophytes</taxon>
        <taxon>Chlorophyceae</taxon>
        <taxon>CS clade</taxon>
        <taxon>Chlamydomonadales</taxon>
        <taxon>Chlamydomonadales incertae sedis</taxon>
        <taxon>Edaphochlamys</taxon>
    </lineage>
</organism>
<dbReference type="InterPro" id="IPR021518">
    <property type="entry name" value="DUF3181"/>
</dbReference>
<evidence type="ECO:0000313" key="2">
    <source>
        <dbReference type="Proteomes" id="UP000612055"/>
    </source>
</evidence>
<proteinExistence type="predicted"/>
<reference evidence="1" key="1">
    <citation type="journal article" date="2020" name="bioRxiv">
        <title>Comparative genomics of Chlamydomonas.</title>
        <authorList>
            <person name="Craig R.J."/>
            <person name="Hasan A.R."/>
            <person name="Ness R.W."/>
            <person name="Keightley P.D."/>
        </authorList>
    </citation>
    <scope>NUCLEOTIDE SEQUENCE</scope>
    <source>
        <strain evidence="1">CCAP 11/70</strain>
    </source>
</reference>
<keyword evidence="2" id="KW-1185">Reference proteome</keyword>
<protein>
    <submittedName>
        <fullName evidence="1">Uncharacterized protein</fullName>
    </submittedName>
</protein>
<dbReference type="Proteomes" id="UP000612055">
    <property type="component" value="Unassembled WGS sequence"/>
</dbReference>
<dbReference type="EMBL" id="JAEHOE010000189">
    <property type="protein sequence ID" value="KAG2483123.1"/>
    <property type="molecule type" value="Genomic_DNA"/>
</dbReference>
<dbReference type="AlphaFoldDB" id="A0A835XFH6"/>
<gene>
    <name evidence="1" type="ORF">HYH03_018013</name>
</gene>
<evidence type="ECO:0000313" key="1">
    <source>
        <dbReference type="EMBL" id="KAG2483123.1"/>
    </source>
</evidence>